<gene>
    <name evidence="6" type="ORF">GWI33_013613</name>
</gene>
<dbReference type="Proteomes" id="UP000625711">
    <property type="component" value="Unassembled WGS sequence"/>
</dbReference>
<reference evidence="6" key="1">
    <citation type="submission" date="2020-08" db="EMBL/GenBank/DDBJ databases">
        <title>Genome sequencing and assembly of the red palm weevil Rhynchophorus ferrugineus.</title>
        <authorList>
            <person name="Dias G.B."/>
            <person name="Bergman C.M."/>
            <person name="Manee M."/>
        </authorList>
    </citation>
    <scope>NUCLEOTIDE SEQUENCE</scope>
    <source>
        <strain evidence="6">AA-2017</strain>
        <tissue evidence="6">Whole larva</tissue>
    </source>
</reference>
<evidence type="ECO:0000256" key="3">
    <source>
        <dbReference type="ARBA" id="ARBA00022833"/>
    </source>
</evidence>
<dbReference type="PANTHER" id="PTHR13244">
    <property type="entry name" value="ZINC FINGER MYND DOMAIN CONTAINING PROTEIN 10"/>
    <property type="match status" value="1"/>
</dbReference>
<accession>A0A834I6M8</accession>
<feature type="domain" description="MYND-type" evidence="5">
    <location>
        <begin position="381"/>
        <end position="417"/>
    </location>
</feature>
<evidence type="ECO:0000256" key="4">
    <source>
        <dbReference type="PROSITE-ProRule" id="PRU00134"/>
    </source>
</evidence>
<dbReference type="SUPFAM" id="SSF144232">
    <property type="entry name" value="HIT/MYND zinc finger-like"/>
    <property type="match status" value="1"/>
</dbReference>
<evidence type="ECO:0000313" key="6">
    <source>
        <dbReference type="EMBL" id="KAF7273666.1"/>
    </source>
</evidence>
<dbReference type="GO" id="GO:0005737">
    <property type="term" value="C:cytoplasm"/>
    <property type="evidence" value="ECO:0007669"/>
    <property type="project" value="TreeGrafter"/>
</dbReference>
<dbReference type="GO" id="GO:0034451">
    <property type="term" value="C:centriolar satellite"/>
    <property type="evidence" value="ECO:0007669"/>
    <property type="project" value="TreeGrafter"/>
</dbReference>
<keyword evidence="2 4" id="KW-0863">Zinc-finger</keyword>
<dbReference type="EMBL" id="JAACXV010013339">
    <property type="protein sequence ID" value="KAF7273666.1"/>
    <property type="molecule type" value="Genomic_DNA"/>
</dbReference>
<dbReference type="GO" id="GO:0008270">
    <property type="term" value="F:zinc ion binding"/>
    <property type="evidence" value="ECO:0007669"/>
    <property type="project" value="UniProtKB-KW"/>
</dbReference>
<keyword evidence="1" id="KW-0479">Metal-binding</keyword>
<evidence type="ECO:0000313" key="7">
    <source>
        <dbReference type="Proteomes" id="UP000625711"/>
    </source>
</evidence>
<protein>
    <recommendedName>
        <fullName evidence="5">MYND-type domain-containing protein</fullName>
    </recommendedName>
</protein>
<dbReference type="InterPro" id="IPR002893">
    <property type="entry name" value="Znf_MYND"/>
</dbReference>
<evidence type="ECO:0000256" key="2">
    <source>
        <dbReference type="ARBA" id="ARBA00022771"/>
    </source>
</evidence>
<dbReference type="InterPro" id="IPR052298">
    <property type="entry name" value="ZMYND10"/>
</dbReference>
<dbReference type="PANTHER" id="PTHR13244:SF7">
    <property type="entry name" value="ZINC FINGER MYND DOMAIN-CONTAINING PROTEIN 10"/>
    <property type="match status" value="1"/>
</dbReference>
<dbReference type="Gene3D" id="6.10.140.2220">
    <property type="match status" value="1"/>
</dbReference>
<keyword evidence="3" id="KW-0862">Zinc</keyword>
<organism evidence="6 7">
    <name type="scientific">Rhynchophorus ferrugineus</name>
    <name type="common">Red palm weevil</name>
    <name type="synonym">Curculio ferrugineus</name>
    <dbReference type="NCBI Taxonomy" id="354439"/>
    <lineage>
        <taxon>Eukaryota</taxon>
        <taxon>Metazoa</taxon>
        <taxon>Ecdysozoa</taxon>
        <taxon>Arthropoda</taxon>
        <taxon>Hexapoda</taxon>
        <taxon>Insecta</taxon>
        <taxon>Pterygota</taxon>
        <taxon>Neoptera</taxon>
        <taxon>Endopterygota</taxon>
        <taxon>Coleoptera</taxon>
        <taxon>Polyphaga</taxon>
        <taxon>Cucujiformia</taxon>
        <taxon>Curculionidae</taxon>
        <taxon>Dryophthorinae</taxon>
        <taxon>Rhynchophorus</taxon>
    </lineage>
</organism>
<dbReference type="GO" id="GO:0044458">
    <property type="term" value="P:motile cilium assembly"/>
    <property type="evidence" value="ECO:0007669"/>
    <property type="project" value="TreeGrafter"/>
</dbReference>
<dbReference type="GO" id="GO:0036158">
    <property type="term" value="P:outer dynein arm assembly"/>
    <property type="evidence" value="ECO:0007669"/>
    <property type="project" value="TreeGrafter"/>
</dbReference>
<evidence type="ECO:0000256" key="1">
    <source>
        <dbReference type="ARBA" id="ARBA00022723"/>
    </source>
</evidence>
<dbReference type="OrthoDB" id="432970at2759"/>
<dbReference type="AlphaFoldDB" id="A0A834I6M8"/>
<name>A0A834I6M8_RHYFE</name>
<dbReference type="GO" id="GO:0036159">
    <property type="term" value="P:inner dynein arm assembly"/>
    <property type="evidence" value="ECO:0007669"/>
    <property type="project" value="TreeGrafter"/>
</dbReference>
<evidence type="ECO:0000259" key="5">
    <source>
        <dbReference type="PROSITE" id="PS50865"/>
    </source>
</evidence>
<dbReference type="PROSITE" id="PS50865">
    <property type="entry name" value="ZF_MYND_2"/>
    <property type="match status" value="1"/>
</dbReference>
<comment type="caution">
    <text evidence="6">The sequence shown here is derived from an EMBL/GenBank/DDBJ whole genome shotgun (WGS) entry which is preliminary data.</text>
</comment>
<sequence length="419" mass="48830">MDSVLMPSEIELFVETMQPHSMKNLGTEQWLEWHNRLQKLNQEALVEAAAVKEEHVQEVLVSYGKAKVLIHEAVLVHIWKYKVLPKLLKLEAEPQCTFIAYSVLYHEAVCVSLLELVMYHASFCEALDDTAVDLLDYVSGVISQLLNAKPRDQPQHRENAEEELFRQRGNLSFEIGIRALSMLRYLTENMDRLPISVCNRVYTTHDVPVLLVEVLHAKPWQHDDKQYHNGKWSQWDGERLAQAEAQVWLTLRHVLLDPECPKYYPITENRRNQLVRLICLMGPHILDQLSPLAELKHWLCRLSCLEEYAAPAKPLLLEPVLEIKERILQECGGKWRRIAEKQLQYIFSDDRDTLQEAAKKLTEAYNTDLIEKFENDDTHTCVNCGKVAIQRCSKCKRSWYCSRACQVDNWQSHKEKCHH</sequence>
<keyword evidence="7" id="KW-1185">Reference proteome</keyword>
<dbReference type="Pfam" id="PF01753">
    <property type="entry name" value="zf-MYND"/>
    <property type="match status" value="1"/>
</dbReference>
<proteinExistence type="predicted"/>